<feature type="compositionally biased region" description="Polar residues" evidence="1">
    <location>
        <begin position="163"/>
        <end position="173"/>
    </location>
</feature>
<feature type="region of interest" description="Disordered" evidence="1">
    <location>
        <begin position="120"/>
        <end position="209"/>
    </location>
</feature>
<evidence type="ECO:0000256" key="2">
    <source>
        <dbReference type="SAM" id="Phobius"/>
    </source>
</evidence>
<feature type="region of interest" description="Disordered" evidence="1">
    <location>
        <begin position="225"/>
        <end position="321"/>
    </location>
</feature>
<dbReference type="RefSeq" id="XP_041287607.1">
    <property type="nucleotide sequence ID" value="XM_041442211.1"/>
</dbReference>
<sequence>MSYNSNTSAAAATANHALINLLDMLNELVEQVLCSQSEEDKMRLSCTIAFQLHNAVHSHLTLATYIPLRLLSMAAEVHRAQRGTAQLVQVPDWSQVGNNEDICQGHPLYSKTLGPSSTVTIPAGSSSAPAPAGSSSAPAPAGPSSAPEPAGPGTPALAGPTSSLAPAQTSVPPITTLPGPSIVIKIPGGAISGPSKHRKRQFSISPPRPVKRARKIVKSKRILSDTNTDSDGVRIEKGHDQVKGKGKARVRSPSSDDNTQEIMMKDATPDLEVKPRQPTQHPLKKQRPVVDIRTRPMPPSNTRNKGADHAEYEPEEDVESIGDKRKPCLDRVKDAKLSMSDARHLGTDKDKKGKRPQPVRHPAIAIWTDHTHTHPSQQPIVTSVTWPPYHFPFILALTIYWLVLLYRLSVDRILGTVPVPRIIRLYARARTFLS</sequence>
<reference evidence="3" key="1">
    <citation type="journal article" date="2020" name="New Phytol.">
        <title>Comparative genomics reveals dynamic genome evolution in host specialist ectomycorrhizal fungi.</title>
        <authorList>
            <person name="Lofgren L.A."/>
            <person name="Nguyen N.H."/>
            <person name="Vilgalys R."/>
            <person name="Ruytinx J."/>
            <person name="Liao H.L."/>
            <person name="Branco S."/>
            <person name="Kuo A."/>
            <person name="LaButti K."/>
            <person name="Lipzen A."/>
            <person name="Andreopoulos W."/>
            <person name="Pangilinan J."/>
            <person name="Riley R."/>
            <person name="Hundley H."/>
            <person name="Na H."/>
            <person name="Barry K."/>
            <person name="Grigoriev I.V."/>
            <person name="Stajich J.E."/>
            <person name="Kennedy P.G."/>
        </authorList>
    </citation>
    <scope>NUCLEOTIDE SEQUENCE</scope>
    <source>
        <strain evidence="3">FC423</strain>
    </source>
</reference>
<keyword evidence="2" id="KW-0812">Transmembrane</keyword>
<keyword evidence="2" id="KW-1133">Transmembrane helix</keyword>
<dbReference type="EMBL" id="JABBWM010000078">
    <property type="protein sequence ID" value="KAG2094645.1"/>
    <property type="molecule type" value="Genomic_DNA"/>
</dbReference>
<dbReference type="Proteomes" id="UP000823399">
    <property type="component" value="Unassembled WGS sequence"/>
</dbReference>
<dbReference type="AlphaFoldDB" id="A0A9P7JP43"/>
<name>A0A9P7JP43_9AGAM</name>
<feature type="compositionally biased region" description="Low complexity" evidence="1">
    <location>
        <begin position="122"/>
        <end position="162"/>
    </location>
</feature>
<feature type="compositionally biased region" description="Basic and acidic residues" evidence="1">
    <location>
        <begin position="231"/>
        <end position="243"/>
    </location>
</feature>
<dbReference type="GeneID" id="64704470"/>
<organism evidence="3 4">
    <name type="scientific">Suillus discolor</name>
    <dbReference type="NCBI Taxonomy" id="1912936"/>
    <lineage>
        <taxon>Eukaryota</taxon>
        <taxon>Fungi</taxon>
        <taxon>Dikarya</taxon>
        <taxon>Basidiomycota</taxon>
        <taxon>Agaricomycotina</taxon>
        <taxon>Agaricomycetes</taxon>
        <taxon>Agaricomycetidae</taxon>
        <taxon>Boletales</taxon>
        <taxon>Suillineae</taxon>
        <taxon>Suillaceae</taxon>
        <taxon>Suillus</taxon>
    </lineage>
</organism>
<evidence type="ECO:0000313" key="3">
    <source>
        <dbReference type="EMBL" id="KAG2094645.1"/>
    </source>
</evidence>
<protein>
    <submittedName>
        <fullName evidence="3">Uncharacterized protein</fullName>
    </submittedName>
</protein>
<comment type="caution">
    <text evidence="3">The sequence shown here is derived from an EMBL/GenBank/DDBJ whole genome shotgun (WGS) entry which is preliminary data.</text>
</comment>
<feature type="compositionally biased region" description="Basic and acidic residues" evidence="1">
    <location>
        <begin position="263"/>
        <end position="275"/>
    </location>
</feature>
<feature type="transmembrane region" description="Helical" evidence="2">
    <location>
        <begin position="389"/>
        <end position="406"/>
    </location>
</feature>
<evidence type="ECO:0000256" key="1">
    <source>
        <dbReference type="SAM" id="MobiDB-lite"/>
    </source>
</evidence>
<proteinExistence type="predicted"/>
<keyword evidence="4" id="KW-1185">Reference proteome</keyword>
<evidence type="ECO:0000313" key="4">
    <source>
        <dbReference type="Proteomes" id="UP000823399"/>
    </source>
</evidence>
<gene>
    <name evidence="3" type="ORF">F5147DRAFT_778953</name>
</gene>
<keyword evidence="2" id="KW-0472">Membrane</keyword>
<accession>A0A9P7JP43</accession>
<dbReference type="OrthoDB" id="2684913at2759"/>
<feature type="compositionally biased region" description="Polar residues" evidence="1">
    <location>
        <begin position="252"/>
        <end position="261"/>
    </location>
</feature>